<dbReference type="EMBL" id="FN595509">
    <property type="protein sequence ID" value="CBI24823.3"/>
    <property type="molecule type" value="Genomic_DNA"/>
</dbReference>
<evidence type="ECO:0000256" key="3">
    <source>
        <dbReference type="SAM" id="SignalP"/>
    </source>
</evidence>
<dbReference type="InterPro" id="IPR001360">
    <property type="entry name" value="Glyco_hydro_1"/>
</dbReference>
<dbReference type="Pfam" id="PF00232">
    <property type="entry name" value="Glyco_hydro_1"/>
    <property type="match status" value="1"/>
</dbReference>
<evidence type="ECO:0000313" key="5">
    <source>
        <dbReference type="Proteomes" id="UP000009183"/>
    </source>
</evidence>
<dbReference type="GO" id="GO:0004553">
    <property type="term" value="F:hydrolase activity, hydrolyzing O-glycosyl compounds"/>
    <property type="evidence" value="ECO:0007669"/>
    <property type="project" value="InterPro"/>
</dbReference>
<dbReference type="PRINTS" id="PR00131">
    <property type="entry name" value="GLHYDRLASE1"/>
</dbReference>
<sequence length="85" mass="10287">MEMIISFPTLLALIRTTCSCWLRINQQVRKDGVNVKGYFAWSLLDNYKWNSSYTLRFDIIFIDYDNNLKRHPKDSAMWFKKFLKK</sequence>
<dbReference type="eggNOG" id="KOG0626">
    <property type="taxonomic scope" value="Eukaryota"/>
</dbReference>
<name>D7T2U2_VITVI</name>
<evidence type="ECO:0000256" key="2">
    <source>
        <dbReference type="RuleBase" id="RU003690"/>
    </source>
</evidence>
<dbReference type="PaxDb" id="29760-VIT_13s0064g01690.t01"/>
<dbReference type="PANTHER" id="PTHR10353">
    <property type="entry name" value="GLYCOSYL HYDROLASE"/>
    <property type="match status" value="1"/>
</dbReference>
<organism evidence="4 5">
    <name type="scientific">Vitis vinifera</name>
    <name type="common">Grape</name>
    <dbReference type="NCBI Taxonomy" id="29760"/>
    <lineage>
        <taxon>Eukaryota</taxon>
        <taxon>Viridiplantae</taxon>
        <taxon>Streptophyta</taxon>
        <taxon>Embryophyta</taxon>
        <taxon>Tracheophyta</taxon>
        <taxon>Spermatophyta</taxon>
        <taxon>Magnoliopsida</taxon>
        <taxon>eudicotyledons</taxon>
        <taxon>Gunneridae</taxon>
        <taxon>Pentapetalae</taxon>
        <taxon>rosids</taxon>
        <taxon>Vitales</taxon>
        <taxon>Vitaceae</taxon>
        <taxon>Viteae</taxon>
        <taxon>Vitis</taxon>
    </lineage>
</organism>
<dbReference type="OMA" id="DEVNNDR"/>
<feature type="signal peptide" evidence="3">
    <location>
        <begin position="1"/>
        <end position="19"/>
    </location>
</feature>
<feature type="chain" id="PRO_5003106315" evidence="3">
    <location>
        <begin position="20"/>
        <end position="85"/>
    </location>
</feature>
<proteinExistence type="inferred from homology"/>
<keyword evidence="5" id="KW-1185">Reference proteome</keyword>
<dbReference type="STRING" id="29760.D7T2U2"/>
<dbReference type="HOGENOM" id="CLU_2517189_0_0_1"/>
<gene>
    <name evidence="4" type="ordered locus">VIT_13s0064g01690</name>
</gene>
<reference evidence="5" key="1">
    <citation type="journal article" date="2007" name="Nature">
        <title>The grapevine genome sequence suggests ancestral hexaploidization in major angiosperm phyla.</title>
        <authorList>
            <consortium name="The French-Italian Public Consortium for Grapevine Genome Characterization."/>
            <person name="Jaillon O."/>
            <person name="Aury J.-M."/>
            <person name="Noel B."/>
            <person name="Policriti A."/>
            <person name="Clepet C."/>
            <person name="Casagrande A."/>
            <person name="Choisne N."/>
            <person name="Aubourg S."/>
            <person name="Vitulo N."/>
            <person name="Jubin C."/>
            <person name="Vezzi A."/>
            <person name="Legeai F."/>
            <person name="Hugueney P."/>
            <person name="Dasilva C."/>
            <person name="Horner D."/>
            <person name="Mica E."/>
            <person name="Jublot D."/>
            <person name="Poulain J."/>
            <person name="Bruyere C."/>
            <person name="Billault A."/>
            <person name="Segurens B."/>
            <person name="Gouyvenoux M."/>
            <person name="Ugarte E."/>
            <person name="Cattonaro F."/>
            <person name="Anthouard V."/>
            <person name="Vico V."/>
            <person name="Del Fabbro C."/>
            <person name="Alaux M."/>
            <person name="Di Gaspero G."/>
            <person name="Dumas V."/>
            <person name="Felice N."/>
            <person name="Paillard S."/>
            <person name="Juman I."/>
            <person name="Moroldo M."/>
            <person name="Scalabrin S."/>
            <person name="Canaguier A."/>
            <person name="Le Clainche I."/>
            <person name="Malacrida G."/>
            <person name="Durand E."/>
            <person name="Pesole G."/>
            <person name="Laucou V."/>
            <person name="Chatelet P."/>
            <person name="Merdinoglu D."/>
            <person name="Delledonne M."/>
            <person name="Pezzotti M."/>
            <person name="Lecharny A."/>
            <person name="Scarpelli C."/>
            <person name="Artiguenave F."/>
            <person name="Pe M.E."/>
            <person name="Valle G."/>
            <person name="Morgante M."/>
            <person name="Caboche M."/>
            <person name="Adam-Blondon A.-F."/>
            <person name="Weissenbach J."/>
            <person name="Quetier F."/>
            <person name="Wincker P."/>
        </authorList>
    </citation>
    <scope>NUCLEOTIDE SEQUENCE [LARGE SCALE GENOMIC DNA]</scope>
    <source>
        <strain evidence="5">cv. Pinot noir / PN40024</strain>
    </source>
</reference>
<dbReference type="GO" id="GO:0005975">
    <property type="term" value="P:carbohydrate metabolic process"/>
    <property type="evidence" value="ECO:0007669"/>
    <property type="project" value="InterPro"/>
</dbReference>
<dbReference type="AlphaFoldDB" id="D7T2U2"/>
<dbReference type="PANTHER" id="PTHR10353:SF318">
    <property type="entry name" value="BETA-GLUCOSIDASE 31-RELATED"/>
    <property type="match status" value="1"/>
</dbReference>
<dbReference type="Proteomes" id="UP000009183">
    <property type="component" value="Chromosome 13"/>
</dbReference>
<dbReference type="Gene3D" id="3.20.20.80">
    <property type="entry name" value="Glycosidases"/>
    <property type="match status" value="1"/>
</dbReference>
<evidence type="ECO:0000313" key="4">
    <source>
        <dbReference type="EMBL" id="CBI24823.3"/>
    </source>
</evidence>
<dbReference type="SUPFAM" id="SSF51445">
    <property type="entry name" value="(Trans)glycosidases"/>
    <property type="match status" value="1"/>
</dbReference>
<accession>D7T2U2</accession>
<comment type="similarity">
    <text evidence="1 2">Belongs to the glycosyl hydrolase 1 family.</text>
</comment>
<keyword evidence="3" id="KW-0732">Signal</keyword>
<dbReference type="InterPro" id="IPR017853">
    <property type="entry name" value="GH"/>
</dbReference>
<evidence type="ECO:0000256" key="1">
    <source>
        <dbReference type="ARBA" id="ARBA00010838"/>
    </source>
</evidence>
<dbReference type="InParanoid" id="D7T2U2"/>
<protein>
    <submittedName>
        <fullName evidence="4">Uncharacterized protein</fullName>
    </submittedName>
</protein>
<dbReference type="FunFam" id="3.20.20.80:FF:000407">
    <property type="entry name" value="Beta-glucosidase 47"/>
    <property type="match status" value="1"/>
</dbReference>